<gene>
    <name evidence="1" type="ORF">Q8A64_07325</name>
</gene>
<evidence type="ECO:0008006" key="3">
    <source>
        <dbReference type="Google" id="ProtNLM"/>
    </source>
</evidence>
<dbReference type="Proteomes" id="UP001225596">
    <property type="component" value="Unassembled WGS sequence"/>
</dbReference>
<sequence length="152" mass="15890">MSAMFHKRSVKKAFEQGIRMRNASGFSLISAIFLLVVMAGLGAVMLTFTSVQQTTSTQDLQGTRAFQAARAGIDFGLYQVLAPSATAVCGGAASPVWSGSLAGFQTTVNYACDVFTEGGNTITVFTITSTASAGAVGSPHRVERVLRATVSR</sequence>
<keyword evidence="2" id="KW-1185">Reference proteome</keyword>
<organism evidence="1 2">
    <name type="scientific">Keguizhuia sedimenti</name>
    <dbReference type="NCBI Taxonomy" id="3064264"/>
    <lineage>
        <taxon>Bacteria</taxon>
        <taxon>Pseudomonadati</taxon>
        <taxon>Pseudomonadota</taxon>
        <taxon>Betaproteobacteria</taxon>
        <taxon>Burkholderiales</taxon>
        <taxon>Oxalobacteraceae</taxon>
        <taxon>Keguizhuia</taxon>
    </lineage>
</organism>
<comment type="caution">
    <text evidence="1">The sequence shown here is derived from an EMBL/GenBank/DDBJ whole genome shotgun (WGS) entry which is preliminary data.</text>
</comment>
<name>A0ABU1BQ60_9BURK</name>
<reference evidence="1 2" key="1">
    <citation type="submission" date="2023-08" db="EMBL/GenBank/DDBJ databases">
        <title>Oxalobacteraceae gen .nov., isolated from river sludge outside the plant.</title>
        <authorList>
            <person name="Zhao S.Y."/>
        </authorList>
    </citation>
    <scope>NUCLEOTIDE SEQUENCE [LARGE SCALE GENOMIC DNA]</scope>
    <source>
        <strain evidence="1 2">R-40</strain>
    </source>
</reference>
<proteinExistence type="predicted"/>
<evidence type="ECO:0000313" key="2">
    <source>
        <dbReference type="Proteomes" id="UP001225596"/>
    </source>
</evidence>
<dbReference type="EMBL" id="JAUYVH010000003">
    <property type="protein sequence ID" value="MDQ9170224.1"/>
    <property type="molecule type" value="Genomic_DNA"/>
</dbReference>
<dbReference type="RefSeq" id="WP_338436153.1">
    <property type="nucleotide sequence ID" value="NZ_JAUYVH010000003.1"/>
</dbReference>
<accession>A0ABU1BQ60</accession>
<evidence type="ECO:0000313" key="1">
    <source>
        <dbReference type="EMBL" id="MDQ9170224.1"/>
    </source>
</evidence>
<protein>
    <recommendedName>
        <fullName evidence="3">MSHA biogenesis protein MshP</fullName>
    </recommendedName>
</protein>